<proteinExistence type="predicted"/>
<feature type="transmembrane region" description="Helical" evidence="1">
    <location>
        <begin position="153"/>
        <end position="173"/>
    </location>
</feature>
<feature type="domain" description="ABM" evidence="2">
    <location>
        <begin position="26"/>
        <end position="79"/>
    </location>
</feature>
<name>A0ABX0TJ58_9MICC</name>
<comment type="caution">
    <text evidence="3">The sequence shown here is derived from an EMBL/GenBank/DDBJ whole genome shotgun (WGS) entry which is preliminary data.</text>
</comment>
<dbReference type="InterPro" id="IPR011008">
    <property type="entry name" value="Dimeric_a/b-barrel"/>
</dbReference>
<dbReference type="Gene3D" id="3.30.70.100">
    <property type="match status" value="1"/>
</dbReference>
<dbReference type="SUPFAM" id="SSF54909">
    <property type="entry name" value="Dimeric alpha+beta barrel"/>
    <property type="match status" value="1"/>
</dbReference>
<keyword evidence="4" id="KW-1185">Reference proteome</keyword>
<organism evidence="3 4">
    <name type="scientific">Paenarthrobacter ilicis</name>
    <dbReference type="NCBI Taxonomy" id="43665"/>
    <lineage>
        <taxon>Bacteria</taxon>
        <taxon>Bacillati</taxon>
        <taxon>Actinomycetota</taxon>
        <taxon>Actinomycetes</taxon>
        <taxon>Micrococcales</taxon>
        <taxon>Micrococcaceae</taxon>
        <taxon>Paenarthrobacter</taxon>
    </lineage>
</organism>
<evidence type="ECO:0000256" key="1">
    <source>
        <dbReference type="SAM" id="Phobius"/>
    </source>
</evidence>
<dbReference type="PANTHER" id="PTHR40057:SF1">
    <property type="entry name" value="SLR1162 PROTEIN"/>
    <property type="match status" value="1"/>
</dbReference>
<protein>
    <recommendedName>
        <fullName evidence="2">ABM domain-containing protein</fullName>
    </recommendedName>
</protein>
<dbReference type="Proteomes" id="UP000802392">
    <property type="component" value="Unassembled WGS sequence"/>
</dbReference>
<accession>A0ABX0TJ58</accession>
<dbReference type="InterPro" id="IPR007138">
    <property type="entry name" value="ABM_dom"/>
</dbReference>
<gene>
    <name evidence="3" type="ORF">FHR86_002937</name>
</gene>
<evidence type="ECO:0000313" key="3">
    <source>
        <dbReference type="EMBL" id="NIJ02593.1"/>
    </source>
</evidence>
<keyword evidence="1" id="KW-0472">Membrane</keyword>
<sequence length="203" mass="23179">MAVSNQHPVTVSVARTILPGYTRQANAWAHAGQELAREWPGYLGSGWVRNGPDSNEWHMLYRFADAGSLQGWEESEERRWWIDSARDMMETTRVERHTGIEGWFTQPGDVSVVVPETVVPPRWKQAISIFLPFFPLSLLANFLLHPLTQEWPLVFQVLLNIVILTPLMTYIFLPITTRLLQPWLQAPHRGSGHKKPSLVDSST</sequence>
<evidence type="ECO:0000259" key="2">
    <source>
        <dbReference type="Pfam" id="PF03992"/>
    </source>
</evidence>
<dbReference type="EMBL" id="JAAOZD010000006">
    <property type="protein sequence ID" value="NIJ02593.1"/>
    <property type="molecule type" value="Genomic_DNA"/>
</dbReference>
<dbReference type="Pfam" id="PF03992">
    <property type="entry name" value="ABM"/>
    <property type="match status" value="1"/>
</dbReference>
<feature type="transmembrane region" description="Helical" evidence="1">
    <location>
        <begin position="129"/>
        <end position="147"/>
    </location>
</feature>
<keyword evidence="1" id="KW-1133">Transmembrane helix</keyword>
<dbReference type="PANTHER" id="PTHR40057">
    <property type="entry name" value="SLR1162 PROTEIN"/>
    <property type="match status" value="1"/>
</dbReference>
<evidence type="ECO:0000313" key="4">
    <source>
        <dbReference type="Proteomes" id="UP000802392"/>
    </source>
</evidence>
<reference evidence="3 4" key="1">
    <citation type="submission" date="2020-03" db="EMBL/GenBank/DDBJ databases">
        <title>Genomic Encyclopedia of Type Strains, Phase III (KMG-III): the genomes of soil and plant-associated and newly described type strains.</title>
        <authorList>
            <person name="Whitman W."/>
        </authorList>
    </citation>
    <scope>NUCLEOTIDE SEQUENCE [LARGE SCALE GENOMIC DNA]</scope>
    <source>
        <strain evidence="3 4">CECT 4207</strain>
    </source>
</reference>
<dbReference type="InterPro" id="IPR038762">
    <property type="entry name" value="ABM_predict"/>
</dbReference>
<keyword evidence="1" id="KW-0812">Transmembrane</keyword>